<dbReference type="Proteomes" id="UP001139488">
    <property type="component" value="Unassembled WGS sequence"/>
</dbReference>
<dbReference type="AlphaFoldDB" id="A0A9X1WCN3"/>
<evidence type="ECO:0000313" key="11">
    <source>
        <dbReference type="Proteomes" id="UP001139488"/>
    </source>
</evidence>
<evidence type="ECO:0000256" key="5">
    <source>
        <dbReference type="ARBA" id="ARBA00022723"/>
    </source>
</evidence>
<evidence type="ECO:0000256" key="8">
    <source>
        <dbReference type="SAM" id="SignalP"/>
    </source>
</evidence>
<feature type="signal peptide" evidence="8">
    <location>
        <begin position="1"/>
        <end position="21"/>
    </location>
</feature>
<keyword evidence="5" id="KW-0479">Metal-binding</keyword>
<reference evidence="10" key="1">
    <citation type="submission" date="2021-11" db="EMBL/GenBank/DDBJ databases">
        <title>Vibrio ZSDE26 sp. nov. and Vibrio ZSDZ34 sp. nov., isolated from coastal seawater in Qingdao.</title>
        <authorList>
            <person name="Zhang P."/>
        </authorList>
    </citation>
    <scope>NUCLEOTIDE SEQUENCE</scope>
    <source>
        <strain evidence="10">ZSDZ34</strain>
    </source>
</reference>
<dbReference type="GO" id="GO:0046872">
    <property type="term" value="F:metal ion binding"/>
    <property type="evidence" value="ECO:0007669"/>
    <property type="project" value="UniProtKB-KW"/>
</dbReference>
<comment type="caution">
    <text evidence="10">The sequence shown here is derived from an EMBL/GenBank/DDBJ whole genome shotgun (WGS) entry which is preliminary data.</text>
</comment>
<evidence type="ECO:0000256" key="7">
    <source>
        <dbReference type="ARBA" id="ARBA00023004"/>
    </source>
</evidence>
<organism evidence="10 11">
    <name type="scientific">Vibrio gelatinilyticus</name>
    <dbReference type="NCBI Taxonomy" id="2893468"/>
    <lineage>
        <taxon>Bacteria</taxon>
        <taxon>Pseudomonadati</taxon>
        <taxon>Pseudomonadota</taxon>
        <taxon>Gammaproteobacteria</taxon>
        <taxon>Vibrionales</taxon>
        <taxon>Vibrionaceae</taxon>
        <taxon>Vibrio</taxon>
    </lineage>
</organism>
<accession>A0A9X1WCN3</accession>
<name>A0A9X1WCN3_9VIBR</name>
<sequence length="136" mass="15654">MTIIKYLVTLTLAMTCLAVLADDLPNPKQDNLANFHLLDETCAGQCHEDESPSDDLEFEYSSCVECHDSLANLEGPQHNIKHQESESMECVECHIPHEEVAAKDICTDCHDEDDEELSEFYSLRLERYLHLPWHHR</sequence>
<evidence type="ECO:0000256" key="4">
    <source>
        <dbReference type="ARBA" id="ARBA00022617"/>
    </source>
</evidence>
<dbReference type="InterPro" id="IPR012286">
    <property type="entry name" value="Tetrahaem_cytochrome"/>
</dbReference>
<proteinExistence type="predicted"/>
<dbReference type="InterPro" id="IPR036280">
    <property type="entry name" value="Multihaem_cyt_sf"/>
</dbReference>
<evidence type="ECO:0000256" key="6">
    <source>
        <dbReference type="ARBA" id="ARBA00022982"/>
    </source>
</evidence>
<keyword evidence="4" id="KW-0349">Heme</keyword>
<evidence type="ECO:0000259" key="9">
    <source>
        <dbReference type="Pfam" id="PF14537"/>
    </source>
</evidence>
<dbReference type="SUPFAM" id="SSF48695">
    <property type="entry name" value="Multiheme cytochromes"/>
    <property type="match status" value="1"/>
</dbReference>
<evidence type="ECO:0000256" key="1">
    <source>
        <dbReference type="ARBA" id="ARBA00001926"/>
    </source>
</evidence>
<dbReference type="Pfam" id="PF14537">
    <property type="entry name" value="Cytochrom_c3_2"/>
    <property type="match status" value="1"/>
</dbReference>
<feature type="domain" description="Tetrahaem cytochrome" evidence="9">
    <location>
        <begin position="40"/>
        <end position="111"/>
    </location>
</feature>
<protein>
    <submittedName>
        <fullName evidence="10">Cytochrome c3 family protein</fullName>
    </submittedName>
</protein>
<dbReference type="EMBL" id="JAJNNZ010000010">
    <property type="protein sequence ID" value="MCJ2377851.1"/>
    <property type="molecule type" value="Genomic_DNA"/>
</dbReference>
<dbReference type="RefSeq" id="WP_244358096.1">
    <property type="nucleotide sequence ID" value="NZ_JAJNNZ010000010.1"/>
</dbReference>
<gene>
    <name evidence="10" type="ORF">LNL84_13520</name>
</gene>
<dbReference type="GO" id="GO:0030313">
    <property type="term" value="C:cell envelope"/>
    <property type="evidence" value="ECO:0007669"/>
    <property type="project" value="UniProtKB-SubCell"/>
</dbReference>
<comment type="subcellular location">
    <subcellularLocation>
        <location evidence="2">Cell envelope</location>
    </subcellularLocation>
</comment>
<dbReference type="Gene3D" id="1.10.1130.10">
    <property type="entry name" value="Flavocytochrome C3, Chain A"/>
    <property type="match status" value="1"/>
</dbReference>
<evidence type="ECO:0000313" key="10">
    <source>
        <dbReference type="EMBL" id="MCJ2377851.1"/>
    </source>
</evidence>
<keyword evidence="11" id="KW-1185">Reference proteome</keyword>
<keyword evidence="8" id="KW-0732">Signal</keyword>
<keyword evidence="6" id="KW-0249">Electron transport</keyword>
<feature type="chain" id="PRO_5040731103" evidence="8">
    <location>
        <begin position="22"/>
        <end position="136"/>
    </location>
</feature>
<evidence type="ECO:0000256" key="3">
    <source>
        <dbReference type="ARBA" id="ARBA00022448"/>
    </source>
</evidence>
<keyword evidence="7" id="KW-0408">Iron</keyword>
<keyword evidence="3" id="KW-0813">Transport</keyword>
<evidence type="ECO:0000256" key="2">
    <source>
        <dbReference type="ARBA" id="ARBA00004196"/>
    </source>
</evidence>
<comment type="cofactor">
    <cofactor evidence="1">
        <name>heme c</name>
        <dbReference type="ChEBI" id="CHEBI:61717"/>
    </cofactor>
</comment>